<dbReference type="Pfam" id="PF13479">
    <property type="entry name" value="AAA_24"/>
    <property type="match status" value="1"/>
</dbReference>
<accession>A0A2T0LBZ9</accession>
<dbReference type="EMBL" id="PVNE01000024">
    <property type="protein sequence ID" value="PRX39496.1"/>
    <property type="molecule type" value="Genomic_DNA"/>
</dbReference>
<sequence>MALLPTEKRKPKQRLEDYSILLYGTWKIGKSTFCSQMDNPLFLATEPGLEALEVYEVKIPDWKTFLNVCAEIQQGGHPFKTIVIDTVDNLWKACSEYVRNKLGIMHESDLVYGKGWAMVRDEFFRVLRKLALLPYGLVMTSHVDLIEVKTRTSTITKAVPTIPKTGREIILGWVDMILYAETIVTDDGEVRIIRTKPSENWEAGDRTKRLPPVVPLDFEAFKNAFYGKHQTETINPNKE</sequence>
<comment type="caution">
    <text evidence="1">The sequence shown here is derived from an EMBL/GenBank/DDBJ whole genome shotgun (WGS) entry which is preliminary data.</text>
</comment>
<dbReference type="RefSeq" id="WP_106346048.1">
    <property type="nucleotide sequence ID" value="NZ_PVNE01000024.1"/>
</dbReference>
<keyword evidence="2" id="KW-1185">Reference proteome</keyword>
<dbReference type="Proteomes" id="UP000237797">
    <property type="component" value="Unassembled WGS sequence"/>
</dbReference>
<dbReference type="OrthoDB" id="5413799at2"/>
<name>A0A2T0LBZ9_9BACL</name>
<gene>
    <name evidence="1" type="ORF">CLV97_12434</name>
</gene>
<evidence type="ECO:0000313" key="1">
    <source>
        <dbReference type="EMBL" id="PRX39496.1"/>
    </source>
</evidence>
<dbReference type="AlphaFoldDB" id="A0A2T0LBZ9"/>
<reference evidence="1 2" key="1">
    <citation type="submission" date="2018-03" db="EMBL/GenBank/DDBJ databases">
        <title>Genomic Encyclopedia of Archaeal and Bacterial Type Strains, Phase II (KMG-II): from individual species to whole genera.</title>
        <authorList>
            <person name="Goeker M."/>
        </authorList>
    </citation>
    <scope>NUCLEOTIDE SEQUENCE [LARGE SCALE GENOMIC DNA]</scope>
    <source>
        <strain evidence="1 2">DSM 44946</strain>
    </source>
</reference>
<organism evidence="1 2">
    <name type="scientific">Planifilum fimeticola</name>
    <dbReference type="NCBI Taxonomy" id="201975"/>
    <lineage>
        <taxon>Bacteria</taxon>
        <taxon>Bacillati</taxon>
        <taxon>Bacillota</taxon>
        <taxon>Bacilli</taxon>
        <taxon>Bacillales</taxon>
        <taxon>Thermoactinomycetaceae</taxon>
        <taxon>Planifilum</taxon>
    </lineage>
</organism>
<protein>
    <submittedName>
        <fullName evidence="1">AAA domain-containing protein</fullName>
    </submittedName>
</protein>
<evidence type="ECO:0000313" key="2">
    <source>
        <dbReference type="Proteomes" id="UP000237797"/>
    </source>
</evidence>
<proteinExistence type="predicted"/>